<dbReference type="Gene3D" id="1.20.1250.20">
    <property type="entry name" value="MFS general substrate transporter like domains"/>
    <property type="match status" value="1"/>
</dbReference>
<evidence type="ECO:0000313" key="3">
    <source>
        <dbReference type="Proteomes" id="UP000235145"/>
    </source>
</evidence>
<comment type="similarity">
    <text evidence="1">Belongs to the major facilitator superfamily. Phosphate:H(+) symporter (TC 2.A.1.9) family.</text>
</comment>
<accession>A0A9R1XXR4</accession>
<protein>
    <submittedName>
        <fullName evidence="2">Uncharacterized protein</fullName>
    </submittedName>
</protein>
<keyword evidence="3" id="KW-1185">Reference proteome</keyword>
<proteinExistence type="inferred from homology"/>
<dbReference type="EMBL" id="NBSK02000001">
    <property type="protein sequence ID" value="KAJ0225257.1"/>
    <property type="molecule type" value="Genomic_DNA"/>
</dbReference>
<gene>
    <name evidence="2" type="ORF">LSAT_V11C100010830</name>
</gene>
<reference evidence="2 3" key="1">
    <citation type="journal article" date="2017" name="Nat. Commun.">
        <title>Genome assembly with in vitro proximity ligation data and whole-genome triplication in lettuce.</title>
        <authorList>
            <person name="Reyes-Chin-Wo S."/>
            <person name="Wang Z."/>
            <person name="Yang X."/>
            <person name="Kozik A."/>
            <person name="Arikit S."/>
            <person name="Song C."/>
            <person name="Xia L."/>
            <person name="Froenicke L."/>
            <person name="Lavelle D.O."/>
            <person name="Truco M.J."/>
            <person name="Xia R."/>
            <person name="Zhu S."/>
            <person name="Xu C."/>
            <person name="Xu H."/>
            <person name="Xu X."/>
            <person name="Cox K."/>
            <person name="Korf I."/>
            <person name="Meyers B.C."/>
            <person name="Michelmore R.W."/>
        </authorList>
    </citation>
    <scope>NUCLEOTIDE SEQUENCE [LARGE SCALE GENOMIC DNA]</scope>
    <source>
        <strain evidence="3">cv. Salinas</strain>
        <tissue evidence="2">Seedlings</tissue>
    </source>
</reference>
<name>A0A9R1XXR4_LACSA</name>
<evidence type="ECO:0000313" key="2">
    <source>
        <dbReference type="EMBL" id="KAJ0225257.1"/>
    </source>
</evidence>
<sequence>MAILGVVHGNGGRERERMDWDGIASYPRVAFLLCNEGNNITNTKCHRGFQDQEMVSALIETKRLKIACDHGLLDDLDATVPMKIWWLLPQYLSNYWLRNFKSLLIVFPR</sequence>
<dbReference type="Proteomes" id="UP000235145">
    <property type="component" value="Unassembled WGS sequence"/>
</dbReference>
<dbReference type="InterPro" id="IPR036259">
    <property type="entry name" value="MFS_trans_sf"/>
</dbReference>
<dbReference type="AlphaFoldDB" id="A0A9R1XXR4"/>
<organism evidence="2 3">
    <name type="scientific">Lactuca sativa</name>
    <name type="common">Garden lettuce</name>
    <dbReference type="NCBI Taxonomy" id="4236"/>
    <lineage>
        <taxon>Eukaryota</taxon>
        <taxon>Viridiplantae</taxon>
        <taxon>Streptophyta</taxon>
        <taxon>Embryophyta</taxon>
        <taxon>Tracheophyta</taxon>
        <taxon>Spermatophyta</taxon>
        <taxon>Magnoliopsida</taxon>
        <taxon>eudicotyledons</taxon>
        <taxon>Gunneridae</taxon>
        <taxon>Pentapetalae</taxon>
        <taxon>asterids</taxon>
        <taxon>campanulids</taxon>
        <taxon>Asterales</taxon>
        <taxon>Asteraceae</taxon>
        <taxon>Cichorioideae</taxon>
        <taxon>Cichorieae</taxon>
        <taxon>Lactucinae</taxon>
        <taxon>Lactuca</taxon>
    </lineage>
</organism>
<evidence type="ECO:0000256" key="1">
    <source>
        <dbReference type="ARBA" id="ARBA00044504"/>
    </source>
</evidence>
<comment type="caution">
    <text evidence="2">The sequence shown here is derived from an EMBL/GenBank/DDBJ whole genome shotgun (WGS) entry which is preliminary data.</text>
</comment>